<evidence type="ECO:0000256" key="1">
    <source>
        <dbReference type="ARBA" id="ARBA00004141"/>
    </source>
</evidence>
<reference evidence="8 9" key="1">
    <citation type="submission" date="2024-06" db="EMBL/GenBank/DDBJ databases">
        <title>A chromosome level genome sequence of Diviner's sage (Salvia divinorum).</title>
        <authorList>
            <person name="Ford S.A."/>
            <person name="Ro D.-K."/>
            <person name="Ness R.W."/>
            <person name="Phillips M.A."/>
        </authorList>
    </citation>
    <scope>NUCLEOTIDE SEQUENCE [LARGE SCALE GENOMIC DNA]</scope>
    <source>
        <strain evidence="8">SAF-2024a</strain>
        <tissue evidence="8">Leaf</tissue>
    </source>
</reference>
<name>A0ABD1FNS3_SALDI</name>
<dbReference type="Pfam" id="PF00892">
    <property type="entry name" value="EamA"/>
    <property type="match status" value="2"/>
</dbReference>
<gene>
    <name evidence="8" type="ORF">AAHA92_33379</name>
</gene>
<feature type="transmembrane region" description="Helical" evidence="6">
    <location>
        <begin position="16"/>
        <end position="37"/>
    </location>
</feature>
<evidence type="ECO:0000313" key="9">
    <source>
        <dbReference type="Proteomes" id="UP001567538"/>
    </source>
</evidence>
<feature type="transmembrane region" description="Helical" evidence="6">
    <location>
        <begin position="103"/>
        <end position="127"/>
    </location>
</feature>
<comment type="caution">
    <text evidence="8">The sequence shown here is derived from an EMBL/GenBank/DDBJ whole genome shotgun (WGS) entry which is preliminary data.</text>
</comment>
<feature type="transmembrane region" description="Helical" evidence="6">
    <location>
        <begin position="43"/>
        <end position="66"/>
    </location>
</feature>
<keyword evidence="3 6" id="KW-0812">Transmembrane</keyword>
<evidence type="ECO:0000256" key="4">
    <source>
        <dbReference type="ARBA" id="ARBA00022989"/>
    </source>
</evidence>
<dbReference type="GO" id="GO:0016020">
    <property type="term" value="C:membrane"/>
    <property type="evidence" value="ECO:0007669"/>
    <property type="project" value="UniProtKB-SubCell"/>
</dbReference>
<keyword evidence="4 6" id="KW-1133">Transmembrane helix</keyword>
<feature type="domain" description="EamA" evidence="7">
    <location>
        <begin position="14"/>
        <end position="144"/>
    </location>
</feature>
<dbReference type="PANTHER" id="PTHR31218">
    <property type="entry name" value="WAT1-RELATED PROTEIN"/>
    <property type="match status" value="1"/>
</dbReference>
<feature type="domain" description="EamA" evidence="7">
    <location>
        <begin position="185"/>
        <end position="322"/>
    </location>
</feature>
<dbReference type="AlphaFoldDB" id="A0ABD1FNS3"/>
<evidence type="ECO:0000256" key="6">
    <source>
        <dbReference type="RuleBase" id="RU363077"/>
    </source>
</evidence>
<evidence type="ECO:0000256" key="3">
    <source>
        <dbReference type="ARBA" id="ARBA00022692"/>
    </source>
</evidence>
<evidence type="ECO:0000256" key="2">
    <source>
        <dbReference type="ARBA" id="ARBA00007635"/>
    </source>
</evidence>
<proteinExistence type="inferred from homology"/>
<organism evidence="8 9">
    <name type="scientific">Salvia divinorum</name>
    <name type="common">Maria pastora</name>
    <name type="synonym">Diviner's sage</name>
    <dbReference type="NCBI Taxonomy" id="28513"/>
    <lineage>
        <taxon>Eukaryota</taxon>
        <taxon>Viridiplantae</taxon>
        <taxon>Streptophyta</taxon>
        <taxon>Embryophyta</taxon>
        <taxon>Tracheophyta</taxon>
        <taxon>Spermatophyta</taxon>
        <taxon>Magnoliopsida</taxon>
        <taxon>eudicotyledons</taxon>
        <taxon>Gunneridae</taxon>
        <taxon>Pentapetalae</taxon>
        <taxon>asterids</taxon>
        <taxon>lamiids</taxon>
        <taxon>Lamiales</taxon>
        <taxon>Lamiaceae</taxon>
        <taxon>Nepetoideae</taxon>
        <taxon>Mentheae</taxon>
        <taxon>Salviinae</taxon>
        <taxon>Salvia</taxon>
        <taxon>Salvia subgen. Calosphace</taxon>
    </lineage>
</organism>
<feature type="transmembrane region" description="Helical" evidence="6">
    <location>
        <begin position="78"/>
        <end position="97"/>
    </location>
</feature>
<accession>A0ABD1FNS3</accession>
<keyword evidence="9" id="KW-1185">Reference proteome</keyword>
<feature type="transmembrane region" description="Helical" evidence="6">
    <location>
        <begin position="246"/>
        <end position="266"/>
    </location>
</feature>
<dbReference type="InterPro" id="IPR030184">
    <property type="entry name" value="WAT1-related"/>
</dbReference>
<feature type="transmembrane region" description="Helical" evidence="6">
    <location>
        <begin position="303"/>
        <end position="322"/>
    </location>
</feature>
<dbReference type="InterPro" id="IPR000620">
    <property type="entry name" value="EamA_dom"/>
</dbReference>
<feature type="transmembrane region" description="Helical" evidence="6">
    <location>
        <begin position="278"/>
        <end position="297"/>
    </location>
</feature>
<comment type="subcellular location">
    <subcellularLocation>
        <location evidence="1 6">Membrane</location>
        <topology evidence="1 6">Multi-pass membrane protein</topology>
    </subcellularLocation>
</comment>
<evidence type="ECO:0000313" key="8">
    <source>
        <dbReference type="EMBL" id="KAL1533500.1"/>
    </source>
</evidence>
<dbReference type="Proteomes" id="UP001567538">
    <property type="component" value="Unassembled WGS sequence"/>
</dbReference>
<dbReference type="EMBL" id="JBEAFC010000014">
    <property type="protein sequence ID" value="KAL1533500.1"/>
    <property type="molecule type" value="Genomic_DNA"/>
</dbReference>
<protein>
    <recommendedName>
        <fullName evidence="6">WAT1-related protein</fullName>
    </recommendedName>
</protein>
<evidence type="ECO:0000259" key="7">
    <source>
        <dbReference type="Pfam" id="PF00892"/>
    </source>
</evidence>
<feature type="transmembrane region" description="Helical" evidence="6">
    <location>
        <begin position="214"/>
        <end position="234"/>
    </location>
</feature>
<dbReference type="SUPFAM" id="SSF103481">
    <property type="entry name" value="Multidrug resistance efflux transporter EmrE"/>
    <property type="match status" value="2"/>
</dbReference>
<dbReference type="InterPro" id="IPR037185">
    <property type="entry name" value="EmrE-like"/>
</dbReference>
<feature type="transmembrane region" description="Helical" evidence="6">
    <location>
        <begin position="182"/>
        <end position="202"/>
    </location>
</feature>
<sequence>MGKLQLLNMLEENKGCLGMILVQLAYAGMAMFSKAAIDRGMNPYIFVVYRQAFATITLAPFAFFLDRKNTDHPLSYRLILKIFLSSLFGITLSSNLYSYAINYVSATFASVGINTIPALTFLVAIIFRFEKCSIRNSAGIAKVVGSGLSLSGAMVFAFVKGPLVRLMKCSNSMNSKNSNEKWVQGCMLMLAANFIWASWFVMQAPLVKQYPSKFRLIMLQCFFSCTQSSIWAMAMERDISSWRLKWDLNLFSVAYCGIVVNGISFWLQLWAVEKKGPFYAAAFTPLILIFTALFSLFLWNEMLYLGSFCGAILLIGGLYCVIWGKNKETQINDDQEKVDAKEGMVV</sequence>
<comment type="similarity">
    <text evidence="2 6">Belongs to the drug/metabolite transporter (DMT) superfamily. Plant drug/metabolite exporter (P-DME) (TC 2.A.7.4) family.</text>
</comment>
<keyword evidence="5 6" id="KW-0472">Membrane</keyword>
<evidence type="ECO:0000256" key="5">
    <source>
        <dbReference type="ARBA" id="ARBA00023136"/>
    </source>
</evidence>
<feature type="transmembrane region" description="Helical" evidence="6">
    <location>
        <begin position="139"/>
        <end position="159"/>
    </location>
</feature>